<dbReference type="PANTHER" id="PTHR45703:SF8">
    <property type="entry name" value="DYNEINS HEAVY CHAIN"/>
    <property type="match status" value="1"/>
</dbReference>
<dbReference type="InterPro" id="IPR013602">
    <property type="entry name" value="Dynein_heavy_linker"/>
</dbReference>
<dbReference type="Gene3D" id="1.10.287.2620">
    <property type="match status" value="1"/>
</dbReference>
<name>A0A8S3EVT4_9BILA</name>
<dbReference type="GO" id="GO:0045505">
    <property type="term" value="F:dynein intermediate chain binding"/>
    <property type="evidence" value="ECO:0007669"/>
    <property type="project" value="InterPro"/>
</dbReference>
<dbReference type="GO" id="GO:0030286">
    <property type="term" value="C:dynein complex"/>
    <property type="evidence" value="ECO:0007669"/>
    <property type="project" value="InterPro"/>
</dbReference>
<protein>
    <recommendedName>
        <fullName evidence="1">Dynein heavy chain linker domain-containing protein</fullName>
    </recommendedName>
</protein>
<feature type="non-terminal residue" evidence="2">
    <location>
        <position position="1"/>
    </location>
</feature>
<feature type="domain" description="Dynein heavy chain linker" evidence="1">
    <location>
        <begin position="2"/>
        <end position="153"/>
    </location>
</feature>
<sequence length="153" mass="18100">DAEVKKFQRDIKLLDKEMRVWNAYIQLEQILKNMITALRSITELRNPAIRERHWDELMSCTGVQFSMSAQTTLEELLNLNLYNYEEEVRNIVDKAVKEMSMEKTIKDIENTWTTMEFRADPHPRTGIRLLTASDELIETLEDHQVQLQNMLQS</sequence>
<dbReference type="GO" id="GO:0051959">
    <property type="term" value="F:dynein light intermediate chain binding"/>
    <property type="evidence" value="ECO:0007669"/>
    <property type="project" value="InterPro"/>
</dbReference>
<dbReference type="FunFam" id="1.10.287.2620:FF:000004">
    <property type="entry name" value="Dynein axonemal heavy chain 17"/>
    <property type="match status" value="1"/>
</dbReference>
<comment type="caution">
    <text evidence="2">The sequence shown here is derived from an EMBL/GenBank/DDBJ whole genome shotgun (WGS) entry which is preliminary data.</text>
</comment>
<organism evidence="2 3">
    <name type="scientific">Rotaria magnacalcarata</name>
    <dbReference type="NCBI Taxonomy" id="392030"/>
    <lineage>
        <taxon>Eukaryota</taxon>
        <taxon>Metazoa</taxon>
        <taxon>Spiralia</taxon>
        <taxon>Gnathifera</taxon>
        <taxon>Rotifera</taxon>
        <taxon>Eurotatoria</taxon>
        <taxon>Bdelloidea</taxon>
        <taxon>Philodinida</taxon>
        <taxon>Philodinidae</taxon>
        <taxon>Rotaria</taxon>
    </lineage>
</organism>
<reference evidence="2" key="1">
    <citation type="submission" date="2021-02" db="EMBL/GenBank/DDBJ databases">
        <authorList>
            <person name="Nowell W R."/>
        </authorList>
    </citation>
    <scope>NUCLEOTIDE SEQUENCE</scope>
</reference>
<dbReference type="AlphaFoldDB" id="A0A8S3EVT4"/>
<accession>A0A8S3EVT4</accession>
<gene>
    <name evidence="2" type="ORF">BYL167_LOCUS62619</name>
</gene>
<evidence type="ECO:0000313" key="3">
    <source>
        <dbReference type="Proteomes" id="UP000681967"/>
    </source>
</evidence>
<dbReference type="EMBL" id="CAJOBH010234941">
    <property type="protein sequence ID" value="CAF5086772.1"/>
    <property type="molecule type" value="Genomic_DNA"/>
</dbReference>
<dbReference type="PANTHER" id="PTHR45703">
    <property type="entry name" value="DYNEIN HEAVY CHAIN"/>
    <property type="match status" value="1"/>
</dbReference>
<dbReference type="GO" id="GO:0007018">
    <property type="term" value="P:microtubule-based movement"/>
    <property type="evidence" value="ECO:0007669"/>
    <property type="project" value="InterPro"/>
</dbReference>
<dbReference type="InterPro" id="IPR026983">
    <property type="entry name" value="DHC"/>
</dbReference>
<proteinExistence type="predicted"/>
<dbReference type="Proteomes" id="UP000681967">
    <property type="component" value="Unassembled WGS sequence"/>
</dbReference>
<dbReference type="Pfam" id="PF08393">
    <property type="entry name" value="DHC_N2"/>
    <property type="match status" value="1"/>
</dbReference>
<evidence type="ECO:0000313" key="2">
    <source>
        <dbReference type="EMBL" id="CAF5086772.1"/>
    </source>
</evidence>
<evidence type="ECO:0000259" key="1">
    <source>
        <dbReference type="Pfam" id="PF08393"/>
    </source>
</evidence>
<feature type="non-terminal residue" evidence="2">
    <location>
        <position position="153"/>
    </location>
</feature>